<evidence type="ECO:0000313" key="1">
    <source>
        <dbReference type="EMBL" id="GFS49058.1"/>
    </source>
</evidence>
<dbReference type="EMBL" id="BMAV01026296">
    <property type="protein sequence ID" value="GFS49058.1"/>
    <property type="molecule type" value="Genomic_DNA"/>
</dbReference>
<comment type="caution">
    <text evidence="1">The sequence shown here is derived from an EMBL/GenBank/DDBJ whole genome shotgun (WGS) entry which is preliminary data.</text>
</comment>
<sequence>MTVELNPTKNLKRRAHKRKFSYNYPDECRINARTGHPFFVCDMGRTLFHTTAERVNVNRRGSNELCVCWRKRPLPQTAADSSRAATWWRFWLRATLNRLAEIIVPSR</sequence>
<evidence type="ECO:0000313" key="2">
    <source>
        <dbReference type="Proteomes" id="UP000886998"/>
    </source>
</evidence>
<dbReference type="Proteomes" id="UP000886998">
    <property type="component" value="Unassembled WGS sequence"/>
</dbReference>
<organism evidence="1 2">
    <name type="scientific">Trichonephila inaurata madagascariensis</name>
    <dbReference type="NCBI Taxonomy" id="2747483"/>
    <lineage>
        <taxon>Eukaryota</taxon>
        <taxon>Metazoa</taxon>
        <taxon>Ecdysozoa</taxon>
        <taxon>Arthropoda</taxon>
        <taxon>Chelicerata</taxon>
        <taxon>Arachnida</taxon>
        <taxon>Araneae</taxon>
        <taxon>Araneomorphae</taxon>
        <taxon>Entelegynae</taxon>
        <taxon>Araneoidea</taxon>
        <taxon>Nephilidae</taxon>
        <taxon>Trichonephila</taxon>
        <taxon>Trichonephila inaurata</taxon>
    </lineage>
</organism>
<accession>A0A8X6J9I4</accession>
<gene>
    <name evidence="1" type="ORF">TNIN_18741</name>
</gene>
<reference evidence="1" key="1">
    <citation type="submission" date="2020-08" db="EMBL/GenBank/DDBJ databases">
        <title>Multicomponent nature underlies the extraordinary mechanical properties of spider dragline silk.</title>
        <authorList>
            <person name="Kono N."/>
            <person name="Nakamura H."/>
            <person name="Mori M."/>
            <person name="Yoshida Y."/>
            <person name="Ohtoshi R."/>
            <person name="Malay A.D."/>
            <person name="Moran D.A.P."/>
            <person name="Tomita M."/>
            <person name="Numata K."/>
            <person name="Arakawa K."/>
        </authorList>
    </citation>
    <scope>NUCLEOTIDE SEQUENCE</scope>
</reference>
<protein>
    <submittedName>
        <fullName evidence="1">Uncharacterized protein</fullName>
    </submittedName>
</protein>
<dbReference type="AlphaFoldDB" id="A0A8X6J9I4"/>
<keyword evidence="2" id="KW-1185">Reference proteome</keyword>
<proteinExistence type="predicted"/>
<name>A0A8X6J9I4_9ARAC</name>